<feature type="chain" id="PRO_5038685609" evidence="3">
    <location>
        <begin position="24"/>
        <end position="464"/>
    </location>
</feature>
<keyword evidence="2" id="KW-0378">Hydrolase</keyword>
<dbReference type="PRINTS" id="PR00922">
    <property type="entry name" value="DADACBPTASE3"/>
</dbReference>
<dbReference type="PANTHER" id="PTHR30023:SF0">
    <property type="entry name" value="PENICILLIN-SENSITIVE CARBOXYPEPTIDASE A"/>
    <property type="match status" value="1"/>
</dbReference>
<keyword evidence="3" id="KW-0732">Signal</keyword>
<dbReference type="InterPro" id="IPR000667">
    <property type="entry name" value="Peptidase_S13"/>
</dbReference>
<keyword evidence="4" id="KW-0645">Protease</keyword>
<dbReference type="EMBL" id="FWXN01000012">
    <property type="protein sequence ID" value="SMC88562.1"/>
    <property type="molecule type" value="Genomic_DNA"/>
</dbReference>
<evidence type="ECO:0000313" key="5">
    <source>
        <dbReference type="Proteomes" id="UP000192634"/>
    </source>
</evidence>
<dbReference type="InterPro" id="IPR012338">
    <property type="entry name" value="Beta-lactam/transpept-like"/>
</dbReference>
<evidence type="ECO:0000256" key="1">
    <source>
        <dbReference type="ARBA" id="ARBA00006096"/>
    </source>
</evidence>
<name>A0A1W2CUI6_9MICO</name>
<gene>
    <name evidence="4" type="ORF">SAMN06296429_112103</name>
</gene>
<reference evidence="4 5" key="1">
    <citation type="submission" date="2017-04" db="EMBL/GenBank/DDBJ databases">
        <authorList>
            <person name="Afonso C.L."/>
            <person name="Miller P.J."/>
            <person name="Scott M.A."/>
            <person name="Spackman E."/>
            <person name="Goraichik I."/>
            <person name="Dimitrov K.M."/>
            <person name="Suarez D.L."/>
            <person name="Swayne D.E."/>
        </authorList>
    </citation>
    <scope>NUCLEOTIDE SEQUENCE [LARGE SCALE GENOMIC DNA]</scope>
    <source>
        <strain evidence="4 5">CGMCC 1.12511</strain>
    </source>
</reference>
<keyword evidence="4" id="KW-0121">Carboxypeptidase</keyword>
<dbReference type="AlphaFoldDB" id="A0A1W2CUI6"/>
<dbReference type="GO" id="GO:0006508">
    <property type="term" value="P:proteolysis"/>
    <property type="evidence" value="ECO:0007669"/>
    <property type="project" value="InterPro"/>
</dbReference>
<organism evidence="4 5">
    <name type="scientific">Janibacter indicus</name>
    <dbReference type="NCBI Taxonomy" id="857417"/>
    <lineage>
        <taxon>Bacteria</taxon>
        <taxon>Bacillati</taxon>
        <taxon>Actinomycetota</taxon>
        <taxon>Actinomycetes</taxon>
        <taxon>Micrococcales</taxon>
        <taxon>Intrasporangiaceae</taxon>
        <taxon>Janibacter</taxon>
    </lineage>
</organism>
<evidence type="ECO:0000256" key="2">
    <source>
        <dbReference type="ARBA" id="ARBA00022801"/>
    </source>
</evidence>
<sequence length="464" mass="47481">MRRTLIAVTSVAALAVGYGFADAHDRVPGVLTIDEAVAEQAPEYQPAESVLPAASTTAPVPTEQGLARELRGDVGASALGPRVGVVVRDALTGDTLWAQDEDRAQTPASTAKLLTAAAVAERTDLTTTMKTTVVQGEGDELVLVASGDTMLAKGAGDPTAVEGRAGLADLAEEVAASLQTKGGTRYSLRLDATYAAGQRYAPGWSMADVAAGYTQGVSMVGLAGDRPEPFKPSPKVPERVVLKAFAAQLKKAGVSVSVDDSSRTWRTPAPQGAEELGSVESAPLGDVLALALDHSDNALTENVARQAAVADGAGASFAEVTRWVRTTLEDAGVDMTGAKLRDNSGLSSGQVVPARVISDVMQLGITGSATSMTRVLSDLPIAGLTGTLHDRFLVEESRGAAGIARAKTGTLTGTSALAGTTTTADGRLLTYVLVADRVPSTTGTLGARAALDEVVADLTDCGCR</sequence>
<dbReference type="Gene3D" id="3.40.710.10">
    <property type="entry name" value="DD-peptidase/beta-lactamase superfamily"/>
    <property type="match status" value="2"/>
</dbReference>
<dbReference type="Pfam" id="PF02113">
    <property type="entry name" value="Peptidase_S13"/>
    <property type="match status" value="2"/>
</dbReference>
<dbReference type="NCBIfam" id="TIGR00666">
    <property type="entry name" value="PBP4"/>
    <property type="match status" value="1"/>
</dbReference>
<protein>
    <submittedName>
        <fullName evidence="4">D-alanyl-D-alanine carboxypeptidase / D-alanyl-D-alanine-endopeptidase (Penicillin-binding protein 4)</fullName>
    </submittedName>
</protein>
<dbReference type="GO" id="GO:0000270">
    <property type="term" value="P:peptidoglycan metabolic process"/>
    <property type="evidence" value="ECO:0007669"/>
    <property type="project" value="TreeGrafter"/>
</dbReference>
<evidence type="ECO:0000313" key="4">
    <source>
        <dbReference type="EMBL" id="SMC88562.1"/>
    </source>
</evidence>
<evidence type="ECO:0000256" key="3">
    <source>
        <dbReference type="SAM" id="SignalP"/>
    </source>
</evidence>
<feature type="signal peptide" evidence="3">
    <location>
        <begin position="1"/>
        <end position="23"/>
    </location>
</feature>
<accession>A0A1W2CUI6</accession>
<dbReference type="GO" id="GO:0004185">
    <property type="term" value="F:serine-type carboxypeptidase activity"/>
    <property type="evidence" value="ECO:0007669"/>
    <property type="project" value="InterPro"/>
</dbReference>
<dbReference type="SUPFAM" id="SSF56601">
    <property type="entry name" value="beta-lactamase/transpeptidase-like"/>
    <property type="match status" value="1"/>
</dbReference>
<comment type="similarity">
    <text evidence="1">Belongs to the peptidase S13 family.</text>
</comment>
<dbReference type="PANTHER" id="PTHR30023">
    <property type="entry name" value="D-ALANYL-D-ALANINE CARBOXYPEPTIDASE"/>
    <property type="match status" value="1"/>
</dbReference>
<proteinExistence type="inferred from homology"/>
<dbReference type="Proteomes" id="UP000192634">
    <property type="component" value="Unassembled WGS sequence"/>
</dbReference>